<proteinExistence type="predicted"/>
<sequence>MKQEEKDEKDETTREEVVIPAGYTPEEYLDVGQECPDEEPEKIVEVKLKYGE</sequence>
<gene>
    <name evidence="1" type="ORF">H9964_03500</name>
</gene>
<name>A0A9D2G3Q7_9FIRM</name>
<dbReference type="EMBL" id="DXBB01000056">
    <property type="protein sequence ID" value="HIZ72628.1"/>
    <property type="molecule type" value="Genomic_DNA"/>
</dbReference>
<accession>A0A9D2G3Q7</accession>
<organism evidence="1 2">
    <name type="scientific">Candidatus Gallimonas intestinavium</name>
    <dbReference type="NCBI Taxonomy" id="2838603"/>
    <lineage>
        <taxon>Bacteria</taxon>
        <taxon>Bacillati</taxon>
        <taxon>Bacillota</taxon>
        <taxon>Clostridia</taxon>
        <taxon>Candidatus Gallimonas</taxon>
    </lineage>
</organism>
<dbReference type="Proteomes" id="UP000824102">
    <property type="component" value="Unassembled WGS sequence"/>
</dbReference>
<comment type="caution">
    <text evidence="1">The sequence shown here is derived from an EMBL/GenBank/DDBJ whole genome shotgun (WGS) entry which is preliminary data.</text>
</comment>
<evidence type="ECO:0000313" key="2">
    <source>
        <dbReference type="Proteomes" id="UP000824102"/>
    </source>
</evidence>
<dbReference type="AlphaFoldDB" id="A0A9D2G3Q7"/>
<reference evidence="1" key="1">
    <citation type="journal article" date="2021" name="PeerJ">
        <title>Extensive microbial diversity within the chicken gut microbiome revealed by metagenomics and culture.</title>
        <authorList>
            <person name="Gilroy R."/>
            <person name="Ravi A."/>
            <person name="Getino M."/>
            <person name="Pursley I."/>
            <person name="Horton D.L."/>
            <person name="Alikhan N.F."/>
            <person name="Baker D."/>
            <person name="Gharbi K."/>
            <person name="Hall N."/>
            <person name="Watson M."/>
            <person name="Adriaenssens E.M."/>
            <person name="Foster-Nyarko E."/>
            <person name="Jarju S."/>
            <person name="Secka A."/>
            <person name="Antonio M."/>
            <person name="Oren A."/>
            <person name="Chaudhuri R.R."/>
            <person name="La Ragione R."/>
            <person name="Hildebrand F."/>
            <person name="Pallen M.J."/>
        </authorList>
    </citation>
    <scope>NUCLEOTIDE SEQUENCE</scope>
    <source>
        <strain evidence="1">ChiW7-2402</strain>
    </source>
</reference>
<reference evidence="1" key="2">
    <citation type="submission" date="2021-04" db="EMBL/GenBank/DDBJ databases">
        <authorList>
            <person name="Gilroy R."/>
        </authorList>
    </citation>
    <scope>NUCLEOTIDE SEQUENCE</scope>
    <source>
        <strain evidence="1">ChiW7-2402</strain>
    </source>
</reference>
<protein>
    <submittedName>
        <fullName evidence="1">Uncharacterized protein</fullName>
    </submittedName>
</protein>
<evidence type="ECO:0000313" key="1">
    <source>
        <dbReference type="EMBL" id="HIZ72628.1"/>
    </source>
</evidence>